<protein>
    <submittedName>
        <fullName evidence="1">Uncharacterized protein ImpB</fullName>
    </submittedName>
</protein>
<feature type="non-terminal residue" evidence="1">
    <location>
        <position position="1"/>
    </location>
</feature>
<gene>
    <name evidence="1" type="ORF">MNBD_GAMMA19-858</name>
</gene>
<dbReference type="PANTHER" id="PTHR35850">
    <property type="entry name" value="CYTOPLASMIC PROTEIN-RELATED"/>
    <property type="match status" value="1"/>
</dbReference>
<proteinExistence type="predicted"/>
<organism evidence="1">
    <name type="scientific">hydrothermal vent metagenome</name>
    <dbReference type="NCBI Taxonomy" id="652676"/>
    <lineage>
        <taxon>unclassified sequences</taxon>
        <taxon>metagenomes</taxon>
        <taxon>ecological metagenomes</taxon>
    </lineage>
</organism>
<dbReference type="PANTHER" id="PTHR35850:SF2">
    <property type="entry name" value="TYPE VI SECRETION SYSTEM CONTRACTILE SHEATH SMALL SUBUNIT"/>
    <property type="match status" value="1"/>
</dbReference>
<dbReference type="AlphaFoldDB" id="A0A3B1B587"/>
<evidence type="ECO:0000313" key="1">
    <source>
        <dbReference type="EMBL" id="VAX01445.1"/>
    </source>
</evidence>
<dbReference type="NCBIfam" id="TIGR03358">
    <property type="entry name" value="VI_chp_5"/>
    <property type="match status" value="1"/>
</dbReference>
<dbReference type="Pfam" id="PF05591">
    <property type="entry name" value="T6SS_VipA"/>
    <property type="match status" value="1"/>
</dbReference>
<sequence length="132" mass="14508">KMLVVGDFTGKESDEVIEDRTPVNINKDNFDDVVKSYSLNMAISVPNKLEDDAGSTEEITADLTFDNIKDFSPQRIAEQVPELNELLELRKALLALKGPLGNVPAFRKTIESILTDAGTRAQITSELGISDK</sequence>
<dbReference type="EMBL" id="UOFV01000253">
    <property type="protein sequence ID" value="VAX01445.1"/>
    <property type="molecule type" value="Genomic_DNA"/>
</dbReference>
<name>A0A3B1B587_9ZZZZ</name>
<accession>A0A3B1B587</accession>
<dbReference type="InterPro" id="IPR008312">
    <property type="entry name" value="T6SS_TssB1"/>
</dbReference>
<reference evidence="1" key="1">
    <citation type="submission" date="2018-06" db="EMBL/GenBank/DDBJ databases">
        <authorList>
            <person name="Zhirakovskaya E."/>
        </authorList>
    </citation>
    <scope>NUCLEOTIDE SEQUENCE</scope>
</reference>